<accession>A0A7W3N401</accession>
<evidence type="ECO:0000313" key="3">
    <source>
        <dbReference type="Proteomes" id="UP000539313"/>
    </source>
</evidence>
<organism evidence="2 3">
    <name type="scientific">Thermomonospora cellulosilytica</name>
    <dbReference type="NCBI Taxonomy" id="1411118"/>
    <lineage>
        <taxon>Bacteria</taxon>
        <taxon>Bacillati</taxon>
        <taxon>Actinomycetota</taxon>
        <taxon>Actinomycetes</taxon>
        <taxon>Streptosporangiales</taxon>
        <taxon>Thermomonosporaceae</taxon>
        <taxon>Thermomonospora</taxon>
    </lineage>
</organism>
<dbReference type="AlphaFoldDB" id="A0A7W3N401"/>
<proteinExistence type="predicted"/>
<sequence>MQDRELKLNSLSRYAKSSPLFILEEHGHCEVPAGCGGVVLRWRDPRAGVPFTLWSHTPGRVRLWLDGTEPPSSRPVVGFGEHALALAIEGVDPAFMVLMFAAGDRPDQDRHVKRSAPELVRHTLTTADDGTWRYTFDEPRDDSWKLPGFDDSGWPPMVRNEERPPPEDPEKWDPAAYRITKLTGFGAVGLGVEGRDDRVWIRKEFTIPAPGGQEA</sequence>
<keyword evidence="3" id="KW-1185">Reference proteome</keyword>
<evidence type="ECO:0000256" key="1">
    <source>
        <dbReference type="SAM" id="MobiDB-lite"/>
    </source>
</evidence>
<dbReference type="EMBL" id="JACJII010000001">
    <property type="protein sequence ID" value="MBA9007151.1"/>
    <property type="molecule type" value="Genomic_DNA"/>
</dbReference>
<reference evidence="2 3" key="1">
    <citation type="submission" date="2020-08" db="EMBL/GenBank/DDBJ databases">
        <title>Sequencing the genomes of 1000 actinobacteria strains.</title>
        <authorList>
            <person name="Klenk H.-P."/>
        </authorList>
    </citation>
    <scope>NUCLEOTIDE SEQUENCE [LARGE SCALE GENOMIC DNA]</scope>
    <source>
        <strain evidence="2 3">DSM 45823</strain>
    </source>
</reference>
<feature type="region of interest" description="Disordered" evidence="1">
    <location>
        <begin position="147"/>
        <end position="173"/>
    </location>
</feature>
<comment type="caution">
    <text evidence="2">The sequence shown here is derived from an EMBL/GenBank/DDBJ whole genome shotgun (WGS) entry which is preliminary data.</text>
</comment>
<gene>
    <name evidence="2" type="ORF">HNR21_006033</name>
</gene>
<evidence type="ECO:0000313" key="2">
    <source>
        <dbReference type="EMBL" id="MBA9007151.1"/>
    </source>
</evidence>
<name>A0A7W3N401_9ACTN</name>
<dbReference type="Proteomes" id="UP000539313">
    <property type="component" value="Unassembled WGS sequence"/>
</dbReference>
<protein>
    <submittedName>
        <fullName evidence="2">Uncharacterized protein</fullName>
    </submittedName>
</protein>
<feature type="compositionally biased region" description="Basic and acidic residues" evidence="1">
    <location>
        <begin position="159"/>
        <end position="173"/>
    </location>
</feature>
<dbReference type="RefSeq" id="WP_182707807.1">
    <property type="nucleotide sequence ID" value="NZ_JACJII010000001.1"/>
</dbReference>